<accession>A0A9X4RDY0</accession>
<sequence length="199" mass="21796">MGVKNPVTGSARGRRGRGRSDTRLSLGDWTAAALDLLVREGVSAVKITRLCEDLGVTKGSFYWHFADLNALMEAVADRWCAEQHEAVRVVAQLQALPVDVRLEKMAELLMEQQAWAVQLVVRDWATGNEQVAASVREMDQQIFEVVRGALLGLGFDAEQARLRAGVLVYAGIGFVFGRTSLPTPTAAELDAIMEILTTR</sequence>
<evidence type="ECO:0000259" key="4">
    <source>
        <dbReference type="PROSITE" id="PS50977"/>
    </source>
</evidence>
<comment type="caution">
    <text evidence="5">The sequence shown here is derived from an EMBL/GenBank/DDBJ whole genome shotgun (WGS) entry which is preliminary data.</text>
</comment>
<dbReference type="PROSITE" id="PS50977">
    <property type="entry name" value="HTH_TETR_2"/>
    <property type="match status" value="1"/>
</dbReference>
<dbReference type="InterPro" id="IPR001647">
    <property type="entry name" value="HTH_TetR"/>
</dbReference>
<evidence type="ECO:0000256" key="2">
    <source>
        <dbReference type="PROSITE-ProRule" id="PRU00335"/>
    </source>
</evidence>
<feature type="region of interest" description="Disordered" evidence="3">
    <location>
        <begin position="1"/>
        <end position="21"/>
    </location>
</feature>
<evidence type="ECO:0000256" key="1">
    <source>
        <dbReference type="ARBA" id="ARBA00023125"/>
    </source>
</evidence>
<dbReference type="EMBL" id="JANRHA010000007">
    <property type="protein sequence ID" value="MDG3015290.1"/>
    <property type="molecule type" value="Genomic_DNA"/>
</dbReference>
<evidence type="ECO:0000256" key="3">
    <source>
        <dbReference type="SAM" id="MobiDB-lite"/>
    </source>
</evidence>
<keyword evidence="1 2" id="KW-0238">DNA-binding</keyword>
<dbReference type="RefSeq" id="WP_332519996.1">
    <property type="nucleotide sequence ID" value="NZ_JANRHA010000007.1"/>
</dbReference>
<dbReference type="Gene3D" id="1.10.357.10">
    <property type="entry name" value="Tetracycline Repressor, domain 2"/>
    <property type="match status" value="1"/>
</dbReference>
<dbReference type="GO" id="GO:0003700">
    <property type="term" value="F:DNA-binding transcription factor activity"/>
    <property type="evidence" value="ECO:0007669"/>
    <property type="project" value="TreeGrafter"/>
</dbReference>
<feature type="domain" description="HTH tetR-type" evidence="4">
    <location>
        <begin position="23"/>
        <end position="83"/>
    </location>
</feature>
<evidence type="ECO:0000313" key="5">
    <source>
        <dbReference type="EMBL" id="MDG3015290.1"/>
    </source>
</evidence>
<dbReference type="PANTHER" id="PTHR30055">
    <property type="entry name" value="HTH-TYPE TRANSCRIPTIONAL REGULATOR RUTR"/>
    <property type="match status" value="1"/>
</dbReference>
<dbReference type="Pfam" id="PF00440">
    <property type="entry name" value="TetR_N"/>
    <property type="match status" value="1"/>
</dbReference>
<proteinExistence type="predicted"/>
<gene>
    <name evidence="5" type="ORF">NVS88_12100</name>
</gene>
<protein>
    <submittedName>
        <fullName evidence="5">TetR/AcrR family transcriptional regulator</fullName>
    </submittedName>
</protein>
<dbReference type="InterPro" id="IPR009057">
    <property type="entry name" value="Homeodomain-like_sf"/>
</dbReference>
<evidence type="ECO:0000313" key="6">
    <source>
        <dbReference type="Proteomes" id="UP001152755"/>
    </source>
</evidence>
<dbReference type="PANTHER" id="PTHR30055:SF239">
    <property type="entry name" value="TRANSCRIPTIONAL REGULATORY PROTEIN"/>
    <property type="match status" value="1"/>
</dbReference>
<feature type="DNA-binding region" description="H-T-H motif" evidence="2">
    <location>
        <begin position="46"/>
        <end position="65"/>
    </location>
</feature>
<dbReference type="InterPro" id="IPR050109">
    <property type="entry name" value="HTH-type_TetR-like_transc_reg"/>
</dbReference>
<name>A0A9X4RDY0_9ACTN</name>
<dbReference type="SUPFAM" id="SSF46689">
    <property type="entry name" value="Homeodomain-like"/>
    <property type="match status" value="1"/>
</dbReference>
<keyword evidence="6" id="KW-1185">Reference proteome</keyword>
<dbReference type="GO" id="GO:0000976">
    <property type="term" value="F:transcription cis-regulatory region binding"/>
    <property type="evidence" value="ECO:0007669"/>
    <property type="project" value="TreeGrafter"/>
</dbReference>
<reference evidence="5" key="1">
    <citation type="submission" date="2022-08" db="EMBL/GenBank/DDBJ databases">
        <title>Genome analysis of Corynebacteriales strain.</title>
        <authorList>
            <person name="Lee S.D."/>
        </authorList>
    </citation>
    <scope>NUCLEOTIDE SEQUENCE</scope>
    <source>
        <strain evidence="5">D3-21</strain>
    </source>
</reference>
<dbReference type="Proteomes" id="UP001152755">
    <property type="component" value="Unassembled WGS sequence"/>
</dbReference>
<organism evidence="5 6">
    <name type="scientific">Speluncibacter jeojiensis</name>
    <dbReference type="NCBI Taxonomy" id="2710754"/>
    <lineage>
        <taxon>Bacteria</taxon>
        <taxon>Bacillati</taxon>
        <taxon>Actinomycetota</taxon>
        <taxon>Actinomycetes</taxon>
        <taxon>Mycobacteriales</taxon>
        <taxon>Speluncibacteraceae</taxon>
        <taxon>Speluncibacter</taxon>
    </lineage>
</organism>
<dbReference type="AlphaFoldDB" id="A0A9X4RDY0"/>